<comment type="catalytic activity">
    <reaction evidence="5">
        <text>N(tele)-phospho-L-histidyl/O-phospho-L-threonyl-[pyruvate, phosphate dikinase] + phosphate + H(+) = N(tele)-phospho-L-histidyl/L-threonyl-[pyruvate, phosphate dikinase] + diphosphate</text>
        <dbReference type="Rhea" id="RHEA:43696"/>
        <dbReference type="Rhea" id="RHEA-COMP:10650"/>
        <dbReference type="Rhea" id="RHEA-COMP:10651"/>
        <dbReference type="ChEBI" id="CHEBI:15378"/>
        <dbReference type="ChEBI" id="CHEBI:30013"/>
        <dbReference type="ChEBI" id="CHEBI:33019"/>
        <dbReference type="ChEBI" id="CHEBI:43474"/>
        <dbReference type="ChEBI" id="CHEBI:61977"/>
        <dbReference type="ChEBI" id="CHEBI:83586"/>
        <dbReference type="EC" id="2.7.4.27"/>
    </reaction>
</comment>
<dbReference type="InterPro" id="IPR026565">
    <property type="entry name" value="PPDK_reg"/>
</dbReference>
<gene>
    <name evidence="6" type="ORF">SAMN02983006_00653</name>
</gene>
<dbReference type="InterPro" id="IPR005177">
    <property type="entry name" value="Kinase-pyrophosphorylase"/>
</dbReference>
<dbReference type="Pfam" id="PF03618">
    <property type="entry name" value="Kinase-PPPase"/>
    <property type="match status" value="1"/>
</dbReference>
<keyword evidence="1 5" id="KW-0723">Serine/threonine-protein kinase</keyword>
<comment type="catalytic activity">
    <reaction evidence="5">
        <text>N(tele)-phospho-L-histidyl/L-threonyl-[pyruvate, phosphate dikinase] + ADP = N(tele)-phospho-L-histidyl/O-phospho-L-threonyl-[pyruvate, phosphate dikinase] + AMP + H(+)</text>
        <dbReference type="Rhea" id="RHEA:43692"/>
        <dbReference type="Rhea" id="RHEA-COMP:10650"/>
        <dbReference type="Rhea" id="RHEA-COMP:10651"/>
        <dbReference type="ChEBI" id="CHEBI:15378"/>
        <dbReference type="ChEBI" id="CHEBI:30013"/>
        <dbReference type="ChEBI" id="CHEBI:61977"/>
        <dbReference type="ChEBI" id="CHEBI:83586"/>
        <dbReference type="ChEBI" id="CHEBI:456215"/>
        <dbReference type="ChEBI" id="CHEBI:456216"/>
        <dbReference type="EC" id="2.7.11.32"/>
    </reaction>
</comment>
<dbReference type="PANTHER" id="PTHR31756:SF3">
    <property type="entry name" value="PYRUVATE, PHOSPHATE DIKINASE REGULATORY PROTEIN 1, CHLOROPLASTIC"/>
    <property type="match status" value="1"/>
</dbReference>
<protein>
    <recommendedName>
        <fullName evidence="5">Putative pyruvate, phosphate dikinase regulatory protein</fullName>
        <shortName evidence="5">PPDK regulatory protein</shortName>
        <ecNumber evidence="5">2.7.11.32</ecNumber>
        <ecNumber evidence="5">2.7.4.27</ecNumber>
    </recommendedName>
</protein>
<reference evidence="6 7" key="1">
    <citation type="submission" date="2016-10" db="EMBL/GenBank/DDBJ databases">
        <authorList>
            <person name="de Groot N.N."/>
        </authorList>
    </citation>
    <scope>NUCLEOTIDE SEQUENCE [LARGE SCALE GENOMIC DNA]</scope>
    <source>
        <strain evidence="6 7">ATCC 51327</strain>
    </source>
</reference>
<evidence type="ECO:0000256" key="2">
    <source>
        <dbReference type="ARBA" id="ARBA00022679"/>
    </source>
</evidence>
<name>A0A1I4G8M8_9FIRM</name>
<comment type="function">
    <text evidence="5">Bifunctional serine/threonine kinase and phosphorylase involved in the regulation of the pyruvate, phosphate dikinase (PPDK) by catalyzing its phosphorylation/dephosphorylation.</text>
</comment>
<proteinExistence type="inferred from homology"/>
<feature type="binding site" evidence="5">
    <location>
        <begin position="151"/>
        <end position="158"/>
    </location>
    <ligand>
        <name>ADP</name>
        <dbReference type="ChEBI" id="CHEBI:456216"/>
    </ligand>
</feature>
<dbReference type="GO" id="GO:0016776">
    <property type="term" value="F:phosphotransferase activity, phosphate group as acceptor"/>
    <property type="evidence" value="ECO:0007669"/>
    <property type="project" value="UniProtKB-UniRule"/>
</dbReference>
<dbReference type="Proteomes" id="UP000199006">
    <property type="component" value="Unassembled WGS sequence"/>
</dbReference>
<evidence type="ECO:0000256" key="4">
    <source>
        <dbReference type="ARBA" id="ARBA00022777"/>
    </source>
</evidence>
<dbReference type="EMBL" id="FOTI01000005">
    <property type="protein sequence ID" value="SFL26334.1"/>
    <property type="molecule type" value="Genomic_DNA"/>
</dbReference>
<keyword evidence="2 5" id="KW-0808">Transferase</keyword>
<keyword evidence="7" id="KW-1185">Reference proteome</keyword>
<dbReference type="NCBIfam" id="NF003742">
    <property type="entry name" value="PRK05339.1"/>
    <property type="match status" value="1"/>
</dbReference>
<accession>A0A1I4G8M8</accession>
<dbReference type="GO" id="GO:0043531">
    <property type="term" value="F:ADP binding"/>
    <property type="evidence" value="ECO:0007669"/>
    <property type="project" value="UniProtKB-UniRule"/>
</dbReference>
<dbReference type="EC" id="2.7.4.27" evidence="5"/>
<keyword evidence="3 5" id="KW-0547">Nucleotide-binding</keyword>
<organism evidence="6 7">
    <name type="scientific">Halanaerobium salsuginis</name>
    <dbReference type="NCBI Taxonomy" id="29563"/>
    <lineage>
        <taxon>Bacteria</taxon>
        <taxon>Bacillati</taxon>
        <taxon>Bacillota</taxon>
        <taxon>Clostridia</taxon>
        <taxon>Halanaerobiales</taxon>
        <taxon>Halanaerobiaceae</taxon>
        <taxon>Halanaerobium</taxon>
    </lineage>
</organism>
<comment type="similarity">
    <text evidence="5">Belongs to the pyruvate, phosphate/water dikinase regulatory protein family. PDRP subfamily.</text>
</comment>
<dbReference type="GO" id="GO:0004674">
    <property type="term" value="F:protein serine/threonine kinase activity"/>
    <property type="evidence" value="ECO:0007669"/>
    <property type="project" value="UniProtKB-UniRule"/>
</dbReference>
<dbReference type="AlphaFoldDB" id="A0A1I4G8M8"/>
<dbReference type="STRING" id="29563.SAMN02983006_00653"/>
<keyword evidence="4 5" id="KW-0418">Kinase</keyword>
<dbReference type="GO" id="GO:0005524">
    <property type="term" value="F:ATP binding"/>
    <property type="evidence" value="ECO:0007669"/>
    <property type="project" value="InterPro"/>
</dbReference>
<dbReference type="RefSeq" id="WP_089859609.1">
    <property type="nucleotide sequence ID" value="NZ_FOTI01000005.1"/>
</dbReference>
<dbReference type="HAMAP" id="MF_00921">
    <property type="entry name" value="PDRP"/>
    <property type="match status" value="1"/>
</dbReference>
<dbReference type="OrthoDB" id="9782201at2"/>
<evidence type="ECO:0000256" key="1">
    <source>
        <dbReference type="ARBA" id="ARBA00022527"/>
    </source>
</evidence>
<evidence type="ECO:0000313" key="6">
    <source>
        <dbReference type="EMBL" id="SFL26334.1"/>
    </source>
</evidence>
<evidence type="ECO:0000256" key="5">
    <source>
        <dbReference type="HAMAP-Rule" id="MF_00921"/>
    </source>
</evidence>
<dbReference type="EC" id="2.7.11.32" evidence="5"/>
<dbReference type="PANTHER" id="PTHR31756">
    <property type="entry name" value="PYRUVATE, PHOSPHATE DIKINASE REGULATORY PROTEIN 1, CHLOROPLASTIC"/>
    <property type="match status" value="1"/>
</dbReference>
<sequence length="268" mass="30265">MGNQQTIIYVISDSTGDTAKKLMESAAGQFKQQDFTINRFPHIQSRKKLTDIIKQAKSDNAVIAFTFVKKAMRTLTRELAAENELEYLDLMSKPLTIIANRLKQEPSEEIALKYKLDQAYFKRIEAMEFTLKFDDLNEKRGIEEADIVLVGISRTSKTPLSIYLSYLGYKTANVPLVPEVEVHPAVMANQDNKVIGLTIDPLLLNDIRIERLKKMGLGDDATYAADSRIKQELNYADSLMAEMGCPIIDVTDKTIEETAVEVLAYFNK</sequence>
<evidence type="ECO:0000313" key="7">
    <source>
        <dbReference type="Proteomes" id="UP000199006"/>
    </source>
</evidence>
<evidence type="ECO:0000256" key="3">
    <source>
        <dbReference type="ARBA" id="ARBA00022741"/>
    </source>
</evidence>